<evidence type="ECO:0000259" key="2">
    <source>
        <dbReference type="PROSITE" id="PS50878"/>
    </source>
</evidence>
<dbReference type="InterPro" id="IPR043128">
    <property type="entry name" value="Rev_trsase/Diguanyl_cyclase"/>
</dbReference>
<reference evidence="4 5" key="1">
    <citation type="submission" date="2022-01" db="EMBL/GenBank/DDBJ databases">
        <title>A chromosomal length assembly of Cordylochernes scorpioides.</title>
        <authorList>
            <person name="Zeh D."/>
            <person name="Zeh J."/>
        </authorList>
    </citation>
    <scope>NUCLEOTIDE SEQUENCE [LARGE SCALE GENOMIC DNA]</scope>
    <source>
        <strain evidence="4">IN4F17</strain>
        <tissue evidence="4">Whole Body</tissue>
    </source>
</reference>
<dbReference type="SUPFAM" id="SSF56672">
    <property type="entry name" value="DNA/RNA polymerases"/>
    <property type="match status" value="1"/>
</dbReference>
<feature type="domain" description="Reverse transcriptase" evidence="2">
    <location>
        <begin position="592"/>
        <end position="834"/>
    </location>
</feature>
<dbReference type="InterPro" id="IPR054722">
    <property type="entry name" value="PolX-like_BBD"/>
</dbReference>
<dbReference type="InterPro" id="IPR041588">
    <property type="entry name" value="Integrase_H2C2"/>
</dbReference>
<organism evidence="4 5">
    <name type="scientific">Cordylochernes scorpioides</name>
    <dbReference type="NCBI Taxonomy" id="51811"/>
    <lineage>
        <taxon>Eukaryota</taxon>
        <taxon>Metazoa</taxon>
        <taxon>Ecdysozoa</taxon>
        <taxon>Arthropoda</taxon>
        <taxon>Chelicerata</taxon>
        <taxon>Arachnida</taxon>
        <taxon>Pseudoscorpiones</taxon>
        <taxon>Cheliferoidea</taxon>
        <taxon>Chernetidae</taxon>
        <taxon>Cordylochernes</taxon>
    </lineage>
</organism>
<dbReference type="PANTHER" id="PTHR47331">
    <property type="entry name" value="PHD-TYPE DOMAIN-CONTAINING PROTEIN"/>
    <property type="match status" value="1"/>
</dbReference>
<evidence type="ECO:0008006" key="6">
    <source>
        <dbReference type="Google" id="ProtNLM"/>
    </source>
</evidence>
<dbReference type="InterPro" id="IPR012337">
    <property type="entry name" value="RNaseH-like_sf"/>
</dbReference>
<proteinExistence type="predicted"/>
<protein>
    <recommendedName>
        <fullName evidence="6">Integrase catalytic domain-containing protein</fullName>
    </recommendedName>
</protein>
<dbReference type="InterPro" id="IPR000477">
    <property type="entry name" value="RT_dom"/>
</dbReference>
<dbReference type="Proteomes" id="UP001235939">
    <property type="component" value="Chromosome 12"/>
</dbReference>
<dbReference type="InterPro" id="IPR043502">
    <property type="entry name" value="DNA/RNA_pol_sf"/>
</dbReference>
<keyword evidence="5" id="KW-1185">Reference proteome</keyword>
<evidence type="ECO:0000259" key="3">
    <source>
        <dbReference type="PROSITE" id="PS50994"/>
    </source>
</evidence>
<keyword evidence="1" id="KW-0064">Aspartyl protease</keyword>
<dbReference type="SUPFAM" id="SSF53098">
    <property type="entry name" value="Ribonuclease H-like"/>
    <property type="match status" value="1"/>
</dbReference>
<dbReference type="Gene3D" id="1.10.340.70">
    <property type="match status" value="1"/>
</dbReference>
<evidence type="ECO:0000256" key="1">
    <source>
        <dbReference type="ARBA" id="ARBA00022750"/>
    </source>
</evidence>
<evidence type="ECO:0000313" key="5">
    <source>
        <dbReference type="Proteomes" id="UP001235939"/>
    </source>
</evidence>
<gene>
    <name evidence="4" type="ORF">LAZ67_12002076</name>
</gene>
<dbReference type="PROSITE" id="PS50878">
    <property type="entry name" value="RT_POL"/>
    <property type="match status" value="1"/>
</dbReference>
<dbReference type="Pfam" id="PF22936">
    <property type="entry name" value="Pol_BBD"/>
    <property type="match status" value="1"/>
</dbReference>
<feature type="domain" description="Integrase catalytic" evidence="3">
    <location>
        <begin position="1687"/>
        <end position="1877"/>
    </location>
</feature>
<dbReference type="Pfam" id="PF17921">
    <property type="entry name" value="Integrase_H2C2"/>
    <property type="match status" value="1"/>
</dbReference>
<dbReference type="CDD" id="cd01644">
    <property type="entry name" value="RT_pepA17"/>
    <property type="match status" value="1"/>
</dbReference>
<sequence>MTDSQVSLILTCKTSKQIWASLTKRYEGDIKKKSIEARNNVSRLRMYPEESWKDYLHRSEKLLENARIMGATIDDEEFIYSQKQTGDSHNEKAANCLIAKNQEKSEQAWIIDSGATSHMTSCFELLKNSENKEKKIILADDTQIESKAIGNVKIKTKEENLLILKDVLFFPQIKGNWLSYGELGLALGLYPEARCRKAQMENVQKILKYWDMKLGLEQCFPTLQSFPQNPDLEPLGTLWEKGGHICEGTKIAGLEKNNTCEDSRRELAMANRVSWYLASEPKEIYALVAFTVMSHPNSDCSFYLRQLRKKSAQLSRWRCHLRFNRICKDHQFIPPSLRIKDPVRNPFSEKITKKFQWDLLESRIQGCHSNIRIISKTVKGLIFHIRQHLPMAEFTEVIMSITRDIQRKEKIITGRQQTKMSYWVKKYQFPQSAAFPSNSSNGIVNLSSMPLTEKEERMLALGLHYVPPDKPDIPRLIAGVEGTLKNLNHMETLRIRHAVTQVLRRPYHPVSYTRDHRSLILKLKKTSSLVITKADKGNQTVLMDRADYEGKMMNILADTSTFTNIPTSAKDAMVRCYKSSLRDLMKAKLITKEQFTQFTGSLTRDAYIYGAPKIHKSGVPLRPIIAYHLSPAHTLAKYLAQLLSPIMKNNPNQYNITHPPSFIQEITQMQPPAHHTMVSFDVTALYLSLPHTLILNKLQSFLKSAGIQDQTITLITQLTSLCLSMSTFTFNHQHYKQIRGTPMGSPLSSIVAEVVMGSLDRWINQTHSSDIHYWRRILRPYGIQVYFNSPPNLAALLRNHITKADIPSNPIHSTGAVYAVSCQDCPASYVGETGRTAYIRITEHKRKTIETRMRGKLGIPIRRKRIAVGGLGDQLVESSLGEVFIRFSSHFDHQSFETTALVLTKLTNNIPSFTVKKTNYSHMKGLILADPLYFKPREIDVILGSDIVFNLIQEGRRNGNENEPSAIHSKLGWLVYGPTSVSERQTFRNMAHFSSELESEDLIKRFWELESIPLEEIPTKEEKDCESHYLKNVVRDESGRYIVRLPFKESAEKLGQSKSIAIRRFLNLEKRLEQNENIYVQYKQFMNEYIRLGHMKASCSLQTEPKYYIPHHCILKAHPTKLRVVFDASTKTTTQISLNDLLHVGPKLQNNIFNILLKFRTNSVALVADIEKMYRQIRLHPDDIKYQTILWRDCKDLELQEYNLLTVTYGLACAPYLAIRTLHQIAHEVQVSNPRISKIIREDFYVDDLLTGCPTVEDAKGLMQQLIAVLGSGGFVLRKWVSNEISIIEDLPLLLRGKGEVMEFNRKESGVNVLGIQWDPSYDTLNISCKSGPADIKSKRQIVSAIARIYDPCGWLSPTTVVLKLLLQELWKLKIGWDEDIPASIQRKWNTFEREMKHFQQISIPRCIFQRNLLISNMQMHGFCDSSELAYYAVCYLRITYENNQIETILLTAKTKVAPIKKITIPRLELCAALMLAQLQSQTTQALPFKIDEQFYWTDSKIVLAWITSESKKWQIFVANRVAQIQDLTAVHSWQYISGKQNPADLATRGILPSCLINSKLWWHGPVWLTLDGSENIPSFTIDPSMDSQGILRVGGRLRHSDLDIDQKHPMLIPKDHFVTKLIVLHYHLNNLHSGTQLTLSLIRNKFWIPSGRNLIKRVLNQCLVCLKSKSKAIHQIMGDLPKNRLLPGRPFEKIGIDLAGPIQAKPMLKGSKVIFKFYIVLFVCFTTKAIHLEISSDLSAETFLAALKRLISRRGRPTDIYSDNATNFKGASNILKERWKLVNAANIQDFFAIESINWHFIPPSAPNFGGLWEAGIKSVKTILSKTMKSRLLNYEELLTLLAQIEACLNSRPLTFVSNDPNDLTALTPGHFLIGNAIRHDAESDHSALNLRSRWDLIQP</sequence>
<evidence type="ECO:0000313" key="4">
    <source>
        <dbReference type="EMBL" id="UYV75010.1"/>
    </source>
</evidence>
<dbReference type="EMBL" id="CP092874">
    <property type="protein sequence ID" value="UYV75010.1"/>
    <property type="molecule type" value="Genomic_DNA"/>
</dbReference>
<name>A0ABY6L1I6_9ARAC</name>
<keyword evidence="1" id="KW-0378">Hydrolase</keyword>
<accession>A0ABY6L1I6</accession>
<dbReference type="PROSITE" id="PS50994">
    <property type="entry name" value="INTEGRASE"/>
    <property type="match status" value="1"/>
</dbReference>
<dbReference type="Pfam" id="PF00078">
    <property type="entry name" value="RVT_1"/>
    <property type="match status" value="1"/>
</dbReference>
<dbReference type="InterPro" id="IPR001584">
    <property type="entry name" value="Integrase_cat-core"/>
</dbReference>
<dbReference type="PANTHER" id="PTHR47331:SF1">
    <property type="entry name" value="GAG-LIKE PROTEIN"/>
    <property type="match status" value="1"/>
</dbReference>
<dbReference type="Gene3D" id="3.10.10.10">
    <property type="entry name" value="HIV Type 1 Reverse Transcriptase, subunit A, domain 1"/>
    <property type="match status" value="1"/>
</dbReference>
<dbReference type="InterPro" id="IPR008042">
    <property type="entry name" value="Retrotrans_Pao"/>
</dbReference>
<keyword evidence="1" id="KW-0645">Protease</keyword>
<dbReference type="Gene3D" id="3.30.420.10">
    <property type="entry name" value="Ribonuclease H-like superfamily/Ribonuclease H"/>
    <property type="match status" value="1"/>
</dbReference>
<dbReference type="Gene3D" id="3.30.70.270">
    <property type="match status" value="1"/>
</dbReference>
<dbReference type="InterPro" id="IPR036397">
    <property type="entry name" value="RNaseH_sf"/>
</dbReference>
<dbReference type="Pfam" id="PF05380">
    <property type="entry name" value="Peptidase_A17"/>
    <property type="match status" value="1"/>
</dbReference>